<dbReference type="InterPro" id="IPR036866">
    <property type="entry name" value="RibonucZ/Hydroxyglut_hydro"/>
</dbReference>
<evidence type="ECO:0000259" key="5">
    <source>
        <dbReference type="Pfam" id="PF00753"/>
    </source>
</evidence>
<evidence type="ECO:0000256" key="3">
    <source>
        <dbReference type="ARBA" id="ARBA00022801"/>
    </source>
</evidence>
<keyword evidence="2" id="KW-0479">Metal-binding</keyword>
<dbReference type="InterPro" id="IPR001279">
    <property type="entry name" value="Metallo-B-lactamas"/>
</dbReference>
<proteinExistence type="predicted"/>
<dbReference type="InterPro" id="IPR051453">
    <property type="entry name" value="MBL_Glyoxalase_II"/>
</dbReference>
<name>A0ABU4KCZ0_9ACTN</name>
<dbReference type="EMBL" id="JAWJZF010000447">
    <property type="protein sequence ID" value="MDX2295557.1"/>
    <property type="molecule type" value="Genomic_DNA"/>
</dbReference>
<dbReference type="Proteomes" id="UP001278571">
    <property type="component" value="Unassembled WGS sequence"/>
</dbReference>
<comment type="cofactor">
    <cofactor evidence="1">
        <name>Zn(2+)</name>
        <dbReference type="ChEBI" id="CHEBI:29105"/>
    </cofactor>
</comment>
<evidence type="ECO:0000313" key="7">
    <source>
        <dbReference type="Proteomes" id="UP001278571"/>
    </source>
</evidence>
<evidence type="ECO:0000256" key="1">
    <source>
        <dbReference type="ARBA" id="ARBA00001947"/>
    </source>
</evidence>
<keyword evidence="3" id="KW-0378">Hydrolase</keyword>
<dbReference type="PANTHER" id="PTHR46233">
    <property type="entry name" value="HYDROXYACYLGLUTATHIONE HYDROLASE GLOC"/>
    <property type="match status" value="1"/>
</dbReference>
<dbReference type="PANTHER" id="PTHR46233:SF3">
    <property type="entry name" value="HYDROXYACYLGLUTATHIONE HYDROLASE GLOC"/>
    <property type="match status" value="1"/>
</dbReference>
<feature type="non-terminal residue" evidence="6">
    <location>
        <position position="76"/>
    </location>
</feature>
<feature type="domain" description="Metallo-beta-lactamase" evidence="5">
    <location>
        <begin position="12"/>
        <end position="74"/>
    </location>
</feature>
<reference evidence="6 7" key="1">
    <citation type="submission" date="2023-10" db="EMBL/GenBank/DDBJ databases">
        <authorList>
            <person name="Wang X.X."/>
        </authorList>
    </citation>
    <scope>NUCLEOTIDE SEQUENCE [LARGE SCALE GENOMIC DNA]</scope>
    <source>
        <strain evidence="6 7">NBRC 12816</strain>
    </source>
</reference>
<dbReference type="Gene3D" id="3.60.15.10">
    <property type="entry name" value="Ribonuclease Z/Hydroxyacylglutathione hydrolase-like"/>
    <property type="match status" value="1"/>
</dbReference>
<organism evidence="6 7">
    <name type="scientific">Streptomyces roseolus</name>
    <dbReference type="NCBI Taxonomy" id="67358"/>
    <lineage>
        <taxon>Bacteria</taxon>
        <taxon>Bacillati</taxon>
        <taxon>Actinomycetota</taxon>
        <taxon>Actinomycetes</taxon>
        <taxon>Kitasatosporales</taxon>
        <taxon>Streptomycetaceae</taxon>
        <taxon>Streptomyces</taxon>
    </lineage>
</organism>
<protein>
    <submittedName>
        <fullName evidence="6">MBL fold metallo-hydrolase</fullName>
    </submittedName>
</protein>
<keyword evidence="7" id="KW-1185">Reference proteome</keyword>
<evidence type="ECO:0000256" key="4">
    <source>
        <dbReference type="ARBA" id="ARBA00022833"/>
    </source>
</evidence>
<comment type="caution">
    <text evidence="6">The sequence shown here is derived from an EMBL/GenBank/DDBJ whole genome shotgun (WGS) entry which is preliminary data.</text>
</comment>
<accession>A0ABU4KCZ0</accession>
<evidence type="ECO:0000256" key="2">
    <source>
        <dbReference type="ARBA" id="ARBA00022723"/>
    </source>
</evidence>
<dbReference type="RefSeq" id="WP_319011765.1">
    <property type="nucleotide sequence ID" value="NZ_JAWJZF010000447.1"/>
</dbReference>
<sequence>MAGLRVAVVPVTPFQQNCTLLWDEATREAVVIDAGGDAPEILSAIEKNALRVRALWITHGHLDHAGAVLDVRDALR</sequence>
<dbReference type="Pfam" id="PF00753">
    <property type="entry name" value="Lactamase_B"/>
    <property type="match status" value="1"/>
</dbReference>
<dbReference type="SUPFAM" id="SSF56281">
    <property type="entry name" value="Metallo-hydrolase/oxidoreductase"/>
    <property type="match status" value="1"/>
</dbReference>
<evidence type="ECO:0000313" key="6">
    <source>
        <dbReference type="EMBL" id="MDX2295557.1"/>
    </source>
</evidence>
<keyword evidence="4" id="KW-0862">Zinc</keyword>
<gene>
    <name evidence="6" type="ORF">R2363_25725</name>
</gene>